<dbReference type="InterPro" id="IPR001041">
    <property type="entry name" value="2Fe-2S_ferredoxin-type"/>
</dbReference>
<proteinExistence type="predicted"/>
<dbReference type="Pfam" id="PF13510">
    <property type="entry name" value="Fer2_4"/>
    <property type="match status" value="1"/>
</dbReference>
<keyword evidence="1 3" id="KW-0560">Oxidoreductase</keyword>
<dbReference type="SUPFAM" id="SSF54292">
    <property type="entry name" value="2Fe-2S ferredoxin-like"/>
    <property type="match status" value="1"/>
</dbReference>
<evidence type="ECO:0000259" key="2">
    <source>
        <dbReference type="PROSITE" id="PS51085"/>
    </source>
</evidence>
<keyword evidence="4" id="KW-1185">Reference proteome</keyword>
<name>A0ABM8ZZ02_9VIBR</name>
<feature type="domain" description="2Fe-2S ferredoxin-type" evidence="2">
    <location>
        <begin position="16"/>
        <end position="97"/>
    </location>
</feature>
<reference evidence="3" key="1">
    <citation type="submission" date="2021-11" db="EMBL/GenBank/DDBJ databases">
        <authorList>
            <person name="Rodrigo-Torres L."/>
            <person name="Arahal R. D."/>
            <person name="Lucena T."/>
        </authorList>
    </citation>
    <scope>NUCLEOTIDE SEQUENCE</scope>
    <source>
        <strain evidence="3">CECT 7928</strain>
    </source>
</reference>
<organism evidence="3 4">
    <name type="scientific">Vibrio marisflavi CECT 7928</name>
    <dbReference type="NCBI Taxonomy" id="634439"/>
    <lineage>
        <taxon>Bacteria</taxon>
        <taxon>Pseudomonadati</taxon>
        <taxon>Pseudomonadota</taxon>
        <taxon>Gammaproteobacteria</taxon>
        <taxon>Vibrionales</taxon>
        <taxon>Vibrionaceae</taxon>
        <taxon>Vibrio</taxon>
    </lineage>
</organism>
<dbReference type="CDD" id="cd00207">
    <property type="entry name" value="fer2"/>
    <property type="match status" value="1"/>
</dbReference>
<dbReference type="EMBL" id="CAKLDM010000001">
    <property type="protein sequence ID" value="CAH0536069.1"/>
    <property type="molecule type" value="Genomic_DNA"/>
</dbReference>
<evidence type="ECO:0000313" key="4">
    <source>
        <dbReference type="Proteomes" id="UP000838748"/>
    </source>
</evidence>
<gene>
    <name evidence="3" type="primary">hcnA</name>
    <name evidence="3" type="ORF">VMF7928_00165</name>
</gene>
<dbReference type="PROSITE" id="PS51085">
    <property type="entry name" value="2FE2S_FER_2"/>
    <property type="match status" value="1"/>
</dbReference>
<dbReference type="Gene3D" id="3.10.20.440">
    <property type="entry name" value="2Fe-2S iron-sulphur cluster binding domain, sarcosine oxidase, alpha subunit, N-terminal domain"/>
    <property type="match status" value="1"/>
</dbReference>
<accession>A0ABM8ZZ02</accession>
<dbReference type="Proteomes" id="UP000838748">
    <property type="component" value="Unassembled WGS sequence"/>
</dbReference>
<evidence type="ECO:0000313" key="3">
    <source>
        <dbReference type="EMBL" id="CAH0536069.1"/>
    </source>
</evidence>
<comment type="caution">
    <text evidence="3">The sequence shown here is derived from an EMBL/GenBank/DDBJ whole genome shotgun (WGS) entry which is preliminary data.</text>
</comment>
<dbReference type="EC" id="1.4.99.5" evidence="3"/>
<dbReference type="GO" id="GO:0050622">
    <property type="term" value="F:glycine dehydrogenase (cyanide-forming) activity"/>
    <property type="evidence" value="ECO:0007669"/>
    <property type="project" value="UniProtKB-EC"/>
</dbReference>
<evidence type="ECO:0000256" key="1">
    <source>
        <dbReference type="ARBA" id="ARBA00023002"/>
    </source>
</evidence>
<sequence length="108" mass="11753">MKANNRIGDIVSPAGKKFVVNIDDREVEALPGESVISTLTANGFRKLMKNDKGTSSGSYCAMGVCHCCMVEINGIQKQRACQTLVQPGMKIKTLKNRVVDGQGEKHEQ</sequence>
<dbReference type="InterPro" id="IPR042204">
    <property type="entry name" value="2Fe-2S-bd_N"/>
</dbReference>
<dbReference type="InterPro" id="IPR036010">
    <property type="entry name" value="2Fe-2S_ferredoxin-like_sf"/>
</dbReference>
<protein>
    <submittedName>
        <fullName evidence="3">Hydrogen cyanide synthase subunit HcnA</fullName>
        <ecNumber evidence="3">1.4.99.5</ecNumber>
    </submittedName>
</protein>
<dbReference type="RefSeq" id="WP_237359576.1">
    <property type="nucleotide sequence ID" value="NZ_CAKLDM010000001.1"/>
</dbReference>